<evidence type="ECO:0000256" key="1">
    <source>
        <dbReference type="SAM" id="Phobius"/>
    </source>
</evidence>
<sequence length="63" mass="7169">MQSDLIPLAELGCILTAVLFTALAIRHARKQTRLNQHITELERQLRERVAKRQDAPGETRFSG</sequence>
<name>A0ABT6ATQ8_9BURK</name>
<reference evidence="2 3" key="1">
    <citation type="submission" date="2023-03" db="EMBL/GenBank/DDBJ databases">
        <title>Draft assemblies of triclosan tolerant bacteria isolated from returned activated sludge.</title>
        <authorList>
            <person name="Van Hamelsveld S."/>
        </authorList>
    </citation>
    <scope>NUCLEOTIDE SEQUENCE [LARGE SCALE GENOMIC DNA]</scope>
    <source>
        <strain evidence="2 3">GW210010_S58</strain>
    </source>
</reference>
<organism evidence="2 3">
    <name type="scientific">Cupriavidus basilensis</name>
    <dbReference type="NCBI Taxonomy" id="68895"/>
    <lineage>
        <taxon>Bacteria</taxon>
        <taxon>Pseudomonadati</taxon>
        <taxon>Pseudomonadota</taxon>
        <taxon>Betaproteobacteria</taxon>
        <taxon>Burkholderiales</taxon>
        <taxon>Burkholderiaceae</taxon>
        <taxon>Cupriavidus</taxon>
    </lineage>
</organism>
<dbReference type="RefSeq" id="WP_276266618.1">
    <property type="nucleotide sequence ID" value="NZ_JARJLM010000400.1"/>
</dbReference>
<evidence type="ECO:0000313" key="2">
    <source>
        <dbReference type="EMBL" id="MDF3836003.1"/>
    </source>
</evidence>
<keyword evidence="1" id="KW-0812">Transmembrane</keyword>
<evidence type="ECO:0000313" key="3">
    <source>
        <dbReference type="Proteomes" id="UP001216674"/>
    </source>
</evidence>
<keyword evidence="1" id="KW-1133">Transmembrane helix</keyword>
<gene>
    <name evidence="2" type="ORF">P3W85_24070</name>
</gene>
<comment type="caution">
    <text evidence="2">The sequence shown here is derived from an EMBL/GenBank/DDBJ whole genome shotgun (WGS) entry which is preliminary data.</text>
</comment>
<proteinExistence type="predicted"/>
<keyword evidence="3" id="KW-1185">Reference proteome</keyword>
<feature type="transmembrane region" description="Helical" evidence="1">
    <location>
        <begin position="6"/>
        <end position="25"/>
    </location>
</feature>
<keyword evidence="1" id="KW-0472">Membrane</keyword>
<dbReference type="Proteomes" id="UP001216674">
    <property type="component" value="Unassembled WGS sequence"/>
</dbReference>
<accession>A0ABT6ATQ8</accession>
<protein>
    <submittedName>
        <fullName evidence="2">Uncharacterized protein</fullName>
    </submittedName>
</protein>
<dbReference type="EMBL" id="JARJLM010000400">
    <property type="protein sequence ID" value="MDF3836003.1"/>
    <property type="molecule type" value="Genomic_DNA"/>
</dbReference>